<feature type="compositionally biased region" description="Pro residues" evidence="1">
    <location>
        <begin position="214"/>
        <end position="223"/>
    </location>
</feature>
<feature type="compositionally biased region" description="Low complexity" evidence="1">
    <location>
        <begin position="195"/>
        <end position="213"/>
    </location>
</feature>
<feature type="compositionally biased region" description="Basic and acidic residues" evidence="1">
    <location>
        <begin position="185"/>
        <end position="194"/>
    </location>
</feature>
<feature type="region of interest" description="Disordered" evidence="1">
    <location>
        <begin position="184"/>
        <end position="223"/>
    </location>
</feature>
<evidence type="ECO:0000313" key="2">
    <source>
        <dbReference type="EMBL" id="KAI1691576.1"/>
    </source>
</evidence>
<accession>A0AAD4MJ36</accession>
<proteinExistence type="predicted"/>
<evidence type="ECO:0000313" key="3">
    <source>
        <dbReference type="Proteomes" id="UP001201812"/>
    </source>
</evidence>
<protein>
    <submittedName>
        <fullName evidence="2">Uncharacterized protein</fullName>
    </submittedName>
</protein>
<sequence length="223" mass="23426">MLRGAPVVGDELIAGHVRQPPQFVSRLLRHGRRPCRSGRLPLPLDARPGVDLRRAFLFRRRLCSMSLEVSKPALRDSTALASAAAAISARTCSIFVRCSSTIARVFAMYSGNSRIDVGGLCGGISPSSASKRLMSTPSALAFSRTSEACVRRAPPCCGAWATAAERTCPGRAKGPGCARASVARHAADRAHDLPPRSGSPAPRGSPKPAAAAHCPPPSPSWRG</sequence>
<dbReference type="Proteomes" id="UP001201812">
    <property type="component" value="Unassembled WGS sequence"/>
</dbReference>
<evidence type="ECO:0000256" key="1">
    <source>
        <dbReference type="SAM" id="MobiDB-lite"/>
    </source>
</evidence>
<comment type="caution">
    <text evidence="2">The sequence shown here is derived from an EMBL/GenBank/DDBJ whole genome shotgun (WGS) entry which is preliminary data.</text>
</comment>
<dbReference type="AlphaFoldDB" id="A0AAD4MJ36"/>
<dbReference type="EMBL" id="JAKKPZ010000906">
    <property type="protein sequence ID" value="KAI1691576.1"/>
    <property type="molecule type" value="Genomic_DNA"/>
</dbReference>
<organism evidence="2 3">
    <name type="scientific">Ditylenchus destructor</name>
    <dbReference type="NCBI Taxonomy" id="166010"/>
    <lineage>
        <taxon>Eukaryota</taxon>
        <taxon>Metazoa</taxon>
        <taxon>Ecdysozoa</taxon>
        <taxon>Nematoda</taxon>
        <taxon>Chromadorea</taxon>
        <taxon>Rhabditida</taxon>
        <taxon>Tylenchina</taxon>
        <taxon>Tylenchomorpha</taxon>
        <taxon>Sphaerularioidea</taxon>
        <taxon>Anguinidae</taxon>
        <taxon>Anguininae</taxon>
        <taxon>Ditylenchus</taxon>
    </lineage>
</organism>
<keyword evidence="3" id="KW-1185">Reference proteome</keyword>
<name>A0AAD4MJ36_9BILA</name>
<reference evidence="2" key="1">
    <citation type="submission" date="2022-01" db="EMBL/GenBank/DDBJ databases">
        <title>Genome Sequence Resource for Two Populations of Ditylenchus destructor, the Migratory Endoparasitic Phytonematode.</title>
        <authorList>
            <person name="Zhang H."/>
            <person name="Lin R."/>
            <person name="Xie B."/>
        </authorList>
    </citation>
    <scope>NUCLEOTIDE SEQUENCE</scope>
    <source>
        <strain evidence="2">BazhouSP</strain>
    </source>
</reference>
<gene>
    <name evidence="2" type="ORF">DdX_21797</name>
</gene>